<protein>
    <recommendedName>
        <fullName evidence="11">Succinate dehydrogenase [ubiquinone] cytochrome b small subunit</fullName>
    </recommendedName>
</protein>
<keyword evidence="8 11" id="KW-0496">Mitochondrion</keyword>
<evidence type="ECO:0000256" key="6">
    <source>
        <dbReference type="ARBA" id="ARBA00022946"/>
    </source>
</evidence>
<feature type="compositionally biased region" description="Basic and acidic residues" evidence="12">
    <location>
        <begin position="43"/>
        <end position="59"/>
    </location>
</feature>
<keyword evidence="5 11" id="KW-0999">Mitochondrion inner membrane</keyword>
<evidence type="ECO:0000313" key="14">
    <source>
        <dbReference type="Proteomes" id="UP000750334"/>
    </source>
</evidence>
<dbReference type="Proteomes" id="UP000750334">
    <property type="component" value="Unassembled WGS sequence"/>
</dbReference>
<name>A0A9P6W9P9_MAUEX</name>
<evidence type="ECO:0000256" key="8">
    <source>
        <dbReference type="ARBA" id="ARBA00023128"/>
    </source>
</evidence>
<dbReference type="InterPro" id="IPR007992">
    <property type="entry name" value="CybS"/>
</dbReference>
<dbReference type="PANTHER" id="PTHR13337">
    <property type="entry name" value="SUCCINATE DEHYDROGENASE"/>
    <property type="match status" value="1"/>
</dbReference>
<dbReference type="GO" id="GO:0008320">
    <property type="term" value="F:protein transmembrane transporter activity"/>
    <property type="evidence" value="ECO:0007669"/>
    <property type="project" value="TreeGrafter"/>
</dbReference>
<proteinExistence type="inferred from homology"/>
<evidence type="ECO:0000256" key="5">
    <source>
        <dbReference type="ARBA" id="ARBA00022792"/>
    </source>
</evidence>
<evidence type="ECO:0000256" key="9">
    <source>
        <dbReference type="ARBA" id="ARBA00023136"/>
    </source>
</evidence>
<dbReference type="EMBL" id="PUHR01000073">
    <property type="protein sequence ID" value="KAG0668259.1"/>
    <property type="molecule type" value="Genomic_DNA"/>
</dbReference>
<gene>
    <name evidence="13" type="primary">SDH4_2</name>
    <name evidence="13" type="ORF">C6P45_004865</name>
</gene>
<organism evidence="13 14">
    <name type="scientific">Maudiozyma exigua</name>
    <name type="common">Yeast</name>
    <name type="synonym">Kazachstania exigua</name>
    <dbReference type="NCBI Taxonomy" id="34358"/>
    <lineage>
        <taxon>Eukaryota</taxon>
        <taxon>Fungi</taxon>
        <taxon>Dikarya</taxon>
        <taxon>Ascomycota</taxon>
        <taxon>Saccharomycotina</taxon>
        <taxon>Saccharomycetes</taxon>
        <taxon>Saccharomycetales</taxon>
        <taxon>Saccharomycetaceae</taxon>
        <taxon>Maudiozyma</taxon>
    </lineage>
</organism>
<evidence type="ECO:0000256" key="7">
    <source>
        <dbReference type="ARBA" id="ARBA00022989"/>
    </source>
</evidence>
<dbReference type="Pfam" id="PF05328">
    <property type="entry name" value="CybS"/>
    <property type="match status" value="1"/>
</dbReference>
<dbReference type="PANTHER" id="PTHR13337:SF2">
    <property type="entry name" value="SUCCINATE DEHYDROGENASE [UBIQUINONE] CYTOCHROME B SMALL SUBUNIT, MITOCHONDRIAL"/>
    <property type="match status" value="1"/>
</dbReference>
<feature type="binding site" evidence="10">
    <location>
        <position position="148"/>
    </location>
    <ligand>
        <name>a ubiquinone</name>
        <dbReference type="ChEBI" id="CHEBI:16389"/>
        <note>ligand shared with IP/SDHB</note>
    </ligand>
</feature>
<evidence type="ECO:0000256" key="2">
    <source>
        <dbReference type="ARBA" id="ARBA00007294"/>
    </source>
</evidence>
<evidence type="ECO:0000256" key="12">
    <source>
        <dbReference type="SAM" id="MobiDB-lite"/>
    </source>
</evidence>
<comment type="caution">
    <text evidence="13">The sequence shown here is derived from an EMBL/GenBank/DDBJ whole genome shotgun (WGS) entry which is preliminary data.</text>
</comment>
<reference evidence="13 14" key="1">
    <citation type="submission" date="2020-11" db="EMBL/GenBank/DDBJ databases">
        <title>Kefir isolates.</title>
        <authorList>
            <person name="Marcisauskas S."/>
            <person name="Kim Y."/>
            <person name="Blasche S."/>
        </authorList>
    </citation>
    <scope>NUCLEOTIDE SEQUENCE [LARGE SCALE GENOMIC DNA]</scope>
    <source>
        <strain evidence="13 14">OG2</strain>
    </source>
</reference>
<feature type="region of interest" description="Disordered" evidence="12">
    <location>
        <begin position="36"/>
        <end position="59"/>
    </location>
</feature>
<keyword evidence="6 11" id="KW-0809">Transit peptide</keyword>
<keyword evidence="9 11" id="KW-0472">Membrane</keyword>
<accession>A0A9P6W9P9</accession>
<dbReference type="InterPro" id="IPR034804">
    <property type="entry name" value="SQR/QFR_C/D"/>
</dbReference>
<evidence type="ECO:0000313" key="13">
    <source>
        <dbReference type="EMBL" id="KAG0668259.1"/>
    </source>
</evidence>
<sequence length="206" mass="23637">MLHMEIGLGLRLKRSLIQRNIHNVKSISIIANSARNQSTQVEKNSKNIDSKLKTTDEKDKHIEKPVEKKATKSVTRPGYFIPPKDPGLDGKFQEDYERVTKYALIPLVLSPFCTAYMGIPYPPMLDATLGSVALMYSHYGISSMIYQYVPKDKFPRWRKISLWSLYGSTCLAFYGLYELETSNNGVVDLIKKLWDYDDRNIFNTSN</sequence>
<evidence type="ECO:0000256" key="4">
    <source>
        <dbReference type="ARBA" id="ARBA00022692"/>
    </source>
</evidence>
<keyword evidence="7" id="KW-1133">Transmembrane helix</keyword>
<dbReference type="GO" id="GO:0045039">
    <property type="term" value="P:protein insertion into mitochondrial inner membrane"/>
    <property type="evidence" value="ECO:0007669"/>
    <property type="project" value="TreeGrafter"/>
</dbReference>
<keyword evidence="4" id="KW-0812">Transmembrane</keyword>
<evidence type="ECO:0000256" key="11">
    <source>
        <dbReference type="RuleBase" id="RU364031"/>
    </source>
</evidence>
<evidence type="ECO:0000256" key="1">
    <source>
        <dbReference type="ARBA" id="ARBA00004448"/>
    </source>
</evidence>
<keyword evidence="3" id="KW-0813">Transport</keyword>
<comment type="similarity">
    <text evidence="2 11">Belongs to the CybS family.</text>
</comment>
<evidence type="ECO:0000256" key="10">
    <source>
        <dbReference type="PIRSR" id="PIRSR607992-1"/>
    </source>
</evidence>
<dbReference type="AlphaFoldDB" id="A0A9P6W9P9"/>
<dbReference type="Gene3D" id="1.20.1300.10">
    <property type="entry name" value="Fumarate reductase/succinate dehydrogenase, transmembrane subunit"/>
    <property type="match status" value="1"/>
</dbReference>
<comment type="subcellular location">
    <subcellularLocation>
        <location evidence="1 11">Mitochondrion inner membrane</location>
        <topology evidence="1 11">Multi-pass membrane protein</topology>
    </subcellularLocation>
</comment>
<dbReference type="CDD" id="cd03496">
    <property type="entry name" value="SQR_TypeC_CybS"/>
    <property type="match status" value="1"/>
</dbReference>
<evidence type="ECO:0000256" key="3">
    <source>
        <dbReference type="ARBA" id="ARBA00022448"/>
    </source>
</evidence>
<dbReference type="GO" id="GO:0042721">
    <property type="term" value="C:TIM22 mitochondrial import inner membrane insertion complex"/>
    <property type="evidence" value="ECO:0007669"/>
    <property type="project" value="TreeGrafter"/>
</dbReference>
<keyword evidence="14" id="KW-1185">Reference proteome</keyword>
<dbReference type="OrthoDB" id="18577at2759"/>